<keyword evidence="1 9" id="KW-0963">Cytoplasm</keyword>
<comment type="caution">
    <text evidence="10">The sequence shown here is derived from an EMBL/GenBank/DDBJ whole genome shotgun (WGS) entry which is preliminary data.</text>
</comment>
<evidence type="ECO:0000256" key="6">
    <source>
        <dbReference type="ARBA" id="ARBA00022840"/>
    </source>
</evidence>
<feature type="active site" evidence="9">
    <location>
        <position position="38"/>
    </location>
</feature>
<keyword evidence="11" id="KW-1185">Reference proteome</keyword>
<dbReference type="GO" id="GO:0009102">
    <property type="term" value="P:biotin biosynthetic process"/>
    <property type="evidence" value="ECO:0007669"/>
    <property type="project" value="UniProtKB-UniRule"/>
</dbReference>
<keyword evidence="5 9" id="KW-0093">Biotin biosynthesis</keyword>
<keyword evidence="6 9" id="KW-0067">ATP-binding</keyword>
<dbReference type="PANTHER" id="PTHR43210">
    <property type="entry name" value="DETHIOBIOTIN SYNTHETASE"/>
    <property type="match status" value="1"/>
</dbReference>
<keyword evidence="7 9" id="KW-0460">Magnesium</keyword>
<keyword evidence="4 9" id="KW-0547">Nucleotide-binding</keyword>
<feature type="binding site" evidence="9">
    <location>
        <begin position="115"/>
        <end position="118"/>
    </location>
    <ligand>
        <name>ATP</name>
        <dbReference type="ChEBI" id="CHEBI:30616"/>
    </ligand>
</feature>
<dbReference type="Pfam" id="PF13500">
    <property type="entry name" value="AAA_26"/>
    <property type="match status" value="1"/>
</dbReference>
<evidence type="ECO:0000256" key="7">
    <source>
        <dbReference type="ARBA" id="ARBA00022842"/>
    </source>
</evidence>
<evidence type="ECO:0000256" key="9">
    <source>
        <dbReference type="HAMAP-Rule" id="MF_00336"/>
    </source>
</evidence>
<dbReference type="Gene3D" id="3.40.50.300">
    <property type="entry name" value="P-loop containing nucleotide triphosphate hydrolases"/>
    <property type="match status" value="1"/>
</dbReference>
<dbReference type="NCBIfam" id="TIGR00347">
    <property type="entry name" value="bioD"/>
    <property type="match status" value="1"/>
</dbReference>
<dbReference type="EC" id="6.3.3.3" evidence="9"/>
<dbReference type="GO" id="GO:0004141">
    <property type="term" value="F:dethiobiotin synthase activity"/>
    <property type="evidence" value="ECO:0007669"/>
    <property type="project" value="UniProtKB-UniRule"/>
</dbReference>
<sequence length="212" mass="23404">MSKAYFVSGIDTDAGKTYVTGYIARHLMDTGKRVITQKFIQTGNVGFSEDIELHRRIMGTGMLPEDIDHTTAPVIFSYPASAQLAARIDGKEIDLDVIDRATQRLLSLYDIVLIEGAGGLAVPITDTFMAIDYVQSRRLPLILVTNGVLGSINHTILSLEAIRTRGIELSAVLYNEHFDTDKTIAADTRAFIARYVARHFPSTRFATIPSIK</sequence>
<feature type="binding site" evidence="9">
    <location>
        <position position="17"/>
    </location>
    <ligand>
        <name>Mg(2+)</name>
        <dbReference type="ChEBI" id="CHEBI:18420"/>
    </ligand>
</feature>
<dbReference type="HAMAP" id="MF_00336">
    <property type="entry name" value="BioD"/>
    <property type="match status" value="1"/>
</dbReference>
<comment type="subcellular location">
    <subcellularLocation>
        <location evidence="9">Cytoplasm</location>
    </subcellularLocation>
</comment>
<dbReference type="EMBL" id="SJSA01000001">
    <property type="protein sequence ID" value="TGG40379.1"/>
    <property type="molecule type" value="Genomic_DNA"/>
</dbReference>
<dbReference type="AlphaFoldDB" id="A0A4Z0V567"/>
<feature type="binding site" evidence="9">
    <location>
        <position position="50"/>
    </location>
    <ligand>
        <name>Mg(2+)</name>
        <dbReference type="ChEBI" id="CHEBI:18420"/>
    </ligand>
</feature>
<protein>
    <recommendedName>
        <fullName evidence="9">ATP-dependent dethiobiotin synthetase BioD</fullName>
        <ecNumber evidence="9">6.3.3.3</ecNumber>
    </recommendedName>
    <alternativeName>
        <fullName evidence="9">DTB synthetase</fullName>
        <shortName evidence="9">DTBS</shortName>
    </alternativeName>
    <alternativeName>
        <fullName evidence="9">Dethiobiotin synthase</fullName>
    </alternativeName>
</protein>
<comment type="caution">
    <text evidence="9">Lacks conserved residue(s) required for the propagation of feature annotation.</text>
</comment>
<comment type="function">
    <text evidence="9">Catalyzes a mechanistically unusual reaction, the ATP-dependent insertion of CO2 between the N7 and N8 nitrogen atoms of 7,8-diaminopelargonic acid (DAPA, also called 7,8-diammoniononanoate) to form a ureido ring.</text>
</comment>
<dbReference type="RefSeq" id="WP_135471392.1">
    <property type="nucleotide sequence ID" value="NZ_CASJDB010000026.1"/>
</dbReference>
<evidence type="ECO:0000256" key="2">
    <source>
        <dbReference type="ARBA" id="ARBA00022598"/>
    </source>
</evidence>
<accession>A0A4Z0V567</accession>
<gene>
    <name evidence="9 10" type="primary">bioD</name>
    <name evidence="10" type="ORF">EZ315_06665</name>
</gene>
<evidence type="ECO:0000256" key="5">
    <source>
        <dbReference type="ARBA" id="ARBA00022756"/>
    </source>
</evidence>
<name>A0A4Z0V567_9BACT</name>
<evidence type="ECO:0000256" key="8">
    <source>
        <dbReference type="ARBA" id="ARBA00047386"/>
    </source>
</evidence>
<comment type="pathway">
    <text evidence="9">Cofactor biosynthesis; biotin biosynthesis; biotin from 7,8-diaminononanoate: step 1/2.</text>
</comment>
<dbReference type="CDD" id="cd03109">
    <property type="entry name" value="DTBS"/>
    <property type="match status" value="1"/>
</dbReference>
<dbReference type="UniPathway" id="UPA00078">
    <property type="reaction ID" value="UER00161"/>
</dbReference>
<dbReference type="InterPro" id="IPR027417">
    <property type="entry name" value="P-loop_NTPase"/>
</dbReference>
<dbReference type="PANTHER" id="PTHR43210:SF2">
    <property type="entry name" value="ATP-DEPENDENT DETHIOBIOTIN SYNTHETASE BIOD 2"/>
    <property type="match status" value="1"/>
</dbReference>
<evidence type="ECO:0000313" key="11">
    <source>
        <dbReference type="Proteomes" id="UP000297635"/>
    </source>
</evidence>
<dbReference type="GO" id="GO:0005829">
    <property type="term" value="C:cytosol"/>
    <property type="evidence" value="ECO:0007669"/>
    <property type="project" value="TreeGrafter"/>
</dbReference>
<feature type="binding site" evidence="9">
    <location>
        <position position="50"/>
    </location>
    <ligand>
        <name>ATP</name>
        <dbReference type="ChEBI" id="CHEBI:30616"/>
    </ligand>
</feature>
<comment type="catalytic activity">
    <reaction evidence="9">
        <text>(7R,8S)-7,8-diammoniononanoate + CO2 + ATP = (4R,5S)-dethiobiotin + ADP + phosphate + 3 H(+)</text>
        <dbReference type="Rhea" id="RHEA:15805"/>
        <dbReference type="ChEBI" id="CHEBI:15378"/>
        <dbReference type="ChEBI" id="CHEBI:16526"/>
        <dbReference type="ChEBI" id="CHEBI:30616"/>
        <dbReference type="ChEBI" id="CHEBI:43474"/>
        <dbReference type="ChEBI" id="CHEBI:149469"/>
        <dbReference type="ChEBI" id="CHEBI:149473"/>
        <dbReference type="ChEBI" id="CHEBI:456216"/>
        <dbReference type="EC" id="6.3.3.3"/>
    </reaction>
</comment>
<feature type="binding site" evidence="9">
    <location>
        <position position="115"/>
    </location>
    <ligand>
        <name>Mg(2+)</name>
        <dbReference type="ChEBI" id="CHEBI:18420"/>
    </ligand>
</feature>
<dbReference type="GO" id="GO:0000287">
    <property type="term" value="F:magnesium ion binding"/>
    <property type="evidence" value="ECO:0007669"/>
    <property type="project" value="UniProtKB-UniRule"/>
</dbReference>
<proteinExistence type="inferred from homology"/>
<comment type="similarity">
    <text evidence="9">Belongs to the dethiobiotin synthetase family.</text>
</comment>
<feature type="binding site" evidence="9">
    <location>
        <begin position="13"/>
        <end position="18"/>
    </location>
    <ligand>
        <name>ATP</name>
        <dbReference type="ChEBI" id="CHEBI:30616"/>
    </ligand>
</feature>
<comment type="subunit">
    <text evidence="9">Homodimer.</text>
</comment>
<dbReference type="PIRSF" id="PIRSF006755">
    <property type="entry name" value="DTB_synth"/>
    <property type="match status" value="1"/>
</dbReference>
<feature type="binding site" evidence="9">
    <location>
        <begin position="175"/>
        <end position="176"/>
    </location>
    <ligand>
        <name>ATP</name>
        <dbReference type="ChEBI" id="CHEBI:30616"/>
    </ligand>
</feature>
<evidence type="ECO:0000256" key="1">
    <source>
        <dbReference type="ARBA" id="ARBA00022490"/>
    </source>
</evidence>
<reference evidence="10 11" key="1">
    <citation type="submission" date="2019-02" db="EMBL/GenBank/DDBJ databases">
        <title>Isolation and identification of novel species under the genus Muribaculum.</title>
        <authorList>
            <person name="Miyake S."/>
            <person name="Ding Y."/>
            <person name="Low A."/>
            <person name="Soh M."/>
            <person name="Seedorf H."/>
        </authorList>
    </citation>
    <scope>NUCLEOTIDE SEQUENCE [LARGE SCALE GENOMIC DNA]</scope>
    <source>
        <strain evidence="10 11">TLL-A3</strain>
    </source>
</reference>
<dbReference type="GO" id="GO:0005524">
    <property type="term" value="F:ATP binding"/>
    <property type="evidence" value="ECO:0007669"/>
    <property type="project" value="UniProtKB-UniRule"/>
</dbReference>
<dbReference type="InterPro" id="IPR004472">
    <property type="entry name" value="DTB_synth_BioD"/>
</dbReference>
<organism evidence="10 11">
    <name type="scientific">Duncaniella freteri</name>
    <dbReference type="NCBI Taxonomy" id="2530391"/>
    <lineage>
        <taxon>Bacteria</taxon>
        <taxon>Pseudomonadati</taxon>
        <taxon>Bacteroidota</taxon>
        <taxon>Bacteroidia</taxon>
        <taxon>Bacteroidales</taxon>
        <taxon>Muribaculaceae</taxon>
        <taxon>Duncaniella</taxon>
    </lineage>
</organism>
<dbReference type="SUPFAM" id="SSF52540">
    <property type="entry name" value="P-loop containing nucleoside triphosphate hydrolases"/>
    <property type="match status" value="1"/>
</dbReference>
<evidence type="ECO:0000313" key="10">
    <source>
        <dbReference type="EMBL" id="TGG40379.1"/>
    </source>
</evidence>
<feature type="binding site" evidence="9">
    <location>
        <position position="42"/>
    </location>
    <ligand>
        <name>substrate</name>
    </ligand>
</feature>
<dbReference type="GeneID" id="82149469"/>
<evidence type="ECO:0000256" key="4">
    <source>
        <dbReference type="ARBA" id="ARBA00022741"/>
    </source>
</evidence>
<comment type="catalytic activity">
    <reaction evidence="8">
        <text>(7R,8S)-8-amino-7-(carboxyamino)nonanoate + ATP = (4R,5S)-dethiobiotin + ADP + phosphate + H(+)</text>
        <dbReference type="Rhea" id="RHEA:63684"/>
        <dbReference type="ChEBI" id="CHEBI:15378"/>
        <dbReference type="ChEBI" id="CHEBI:30616"/>
        <dbReference type="ChEBI" id="CHEBI:43474"/>
        <dbReference type="ChEBI" id="CHEBI:149470"/>
        <dbReference type="ChEBI" id="CHEBI:149473"/>
        <dbReference type="ChEBI" id="CHEBI:456216"/>
    </reaction>
</comment>
<dbReference type="Proteomes" id="UP000297635">
    <property type="component" value="Unassembled WGS sequence"/>
</dbReference>
<comment type="cofactor">
    <cofactor evidence="9">
        <name>Mg(2+)</name>
        <dbReference type="ChEBI" id="CHEBI:18420"/>
    </cofactor>
</comment>
<evidence type="ECO:0000256" key="3">
    <source>
        <dbReference type="ARBA" id="ARBA00022723"/>
    </source>
</evidence>
<keyword evidence="3 9" id="KW-0479">Metal-binding</keyword>
<keyword evidence="2 9" id="KW-0436">Ligase</keyword>